<dbReference type="InterPro" id="IPR027443">
    <property type="entry name" value="IPNS-like_sf"/>
</dbReference>
<keyword evidence="1" id="KW-0223">Dioxygenase</keyword>
<protein>
    <submittedName>
        <fullName evidence="1">2-oxoglutarate-dependent dioxygenase aop1.2</fullName>
    </submittedName>
</protein>
<dbReference type="GO" id="GO:0051213">
    <property type="term" value="F:dioxygenase activity"/>
    <property type="evidence" value="ECO:0007669"/>
    <property type="project" value="UniProtKB-KW"/>
</dbReference>
<gene>
    <name evidence="1" type="primary">AOP1.2_10</name>
    <name evidence="1" type="ORF">CFP56_042107</name>
</gene>
<reference evidence="1" key="3">
    <citation type="submission" date="2023-07" db="EMBL/GenBank/DDBJ databases">
        <title>An improved reference 1 genome and first organelle genomes of Quercus suber.</title>
        <authorList>
            <consortium name="Genosuber Consortium"/>
            <person name="Usie A."/>
            <person name="Serra O."/>
            <person name="Barros P."/>
        </authorList>
    </citation>
    <scope>NUCLEOTIDE SEQUENCE</scope>
    <source>
        <strain evidence="1">HL8</strain>
        <tissue evidence="1">Leaves</tissue>
    </source>
</reference>
<proteinExistence type="predicted"/>
<name>A0AAW0MBF1_QUESU</name>
<dbReference type="AlphaFoldDB" id="A0AAW0MBF1"/>
<dbReference type="EMBL" id="PKMF04000008">
    <property type="protein sequence ID" value="KAK7860172.1"/>
    <property type="molecule type" value="Genomic_DNA"/>
</dbReference>
<keyword evidence="1" id="KW-0560">Oxidoreductase</keyword>
<reference evidence="1" key="1">
    <citation type="submission" date="2017-12" db="EMBL/GenBank/DDBJ databases">
        <authorList>
            <person name="Barbosa P."/>
            <person name="Usie A."/>
            <person name="Ramos A.M."/>
        </authorList>
    </citation>
    <scope>NUCLEOTIDE SEQUENCE</scope>
    <source>
        <strain evidence="1">HL8</strain>
        <tissue evidence="1">Leaves</tissue>
    </source>
</reference>
<reference evidence="1" key="2">
    <citation type="journal article" date="2018" name="Sci. Data">
        <title>The draft genome sequence of cork oak.</title>
        <authorList>
            <person name="Ramos A.M."/>
            <person name="Usie A."/>
            <person name="Barbosa P."/>
            <person name="Barros P.M."/>
            <person name="Capote T."/>
            <person name="Chaves I."/>
            <person name="Simoes F."/>
            <person name="Abreu I."/>
            <person name="Carrasquinho I."/>
            <person name="Faro C."/>
            <person name="Guimaraes J.B."/>
            <person name="Mendonca D."/>
            <person name="Nobrega F."/>
            <person name="Rodrigues L."/>
            <person name="Saibo N.J.M."/>
            <person name="Varela M.C."/>
            <person name="Egas C."/>
            <person name="Matos J."/>
            <person name="Miguel C.M."/>
            <person name="Oliveira M.M."/>
            <person name="Ricardo C.P."/>
            <person name="Goncalves S."/>
        </authorList>
    </citation>
    <scope>NUCLEOTIDE SEQUENCE [LARGE SCALE GENOMIC DNA]</scope>
    <source>
        <strain evidence="1">HL8</strain>
    </source>
</reference>
<dbReference type="Gene3D" id="2.60.120.330">
    <property type="entry name" value="B-lactam Antibiotic, Isopenicillin N Synthase, Chain"/>
    <property type="match status" value="1"/>
</dbReference>
<evidence type="ECO:0000313" key="1">
    <source>
        <dbReference type="EMBL" id="KAK7860172.1"/>
    </source>
</evidence>
<comment type="caution">
    <text evidence="1">The sequence shown here is derived from an EMBL/GenBank/DDBJ whole genome shotgun (WGS) entry which is preliminary data.</text>
</comment>
<accession>A0AAW0MBF1</accession>
<dbReference type="SUPFAM" id="SSF51197">
    <property type="entry name" value="Clavaminate synthase-like"/>
    <property type="match status" value="1"/>
</dbReference>
<sequence>MATKTQAKIPVVDLSNLDLKPVTNTWFSARKDVCHALEEYGCFVVELSNKIPSELHNTIFSTLEKTKMKFSFERPFHGYFSSPKYERLVIDNATSTDVTQEFTDIFWPNGNHHVQ</sequence>
<organism evidence="1">
    <name type="scientific">Quercus suber</name>
    <name type="common">Cork oak</name>
    <dbReference type="NCBI Taxonomy" id="58331"/>
    <lineage>
        <taxon>Eukaryota</taxon>
        <taxon>Viridiplantae</taxon>
        <taxon>Streptophyta</taxon>
        <taxon>Embryophyta</taxon>
        <taxon>Tracheophyta</taxon>
        <taxon>Spermatophyta</taxon>
        <taxon>Magnoliopsida</taxon>
        <taxon>eudicotyledons</taxon>
        <taxon>Gunneridae</taxon>
        <taxon>Pentapetalae</taxon>
        <taxon>rosids</taxon>
        <taxon>fabids</taxon>
        <taxon>Fagales</taxon>
        <taxon>Fagaceae</taxon>
        <taxon>Quercus</taxon>
    </lineage>
</organism>